<dbReference type="SUPFAM" id="SSF49464">
    <property type="entry name" value="Carboxypeptidase regulatory domain-like"/>
    <property type="match status" value="1"/>
</dbReference>
<feature type="region of interest" description="Disordered" evidence="1">
    <location>
        <begin position="22"/>
        <end position="44"/>
    </location>
</feature>
<name>A0A3D4V7B7_9BACT</name>
<dbReference type="Proteomes" id="UP000264071">
    <property type="component" value="Unassembled WGS sequence"/>
</dbReference>
<dbReference type="Gene3D" id="2.60.40.1120">
    <property type="entry name" value="Carboxypeptidase-like, regulatory domain"/>
    <property type="match status" value="1"/>
</dbReference>
<evidence type="ECO:0000256" key="1">
    <source>
        <dbReference type="SAM" id="MobiDB-lite"/>
    </source>
</evidence>
<accession>A0A3D4V7B7</accession>
<dbReference type="InterPro" id="IPR008969">
    <property type="entry name" value="CarboxyPept-like_regulatory"/>
</dbReference>
<dbReference type="Pfam" id="PF13620">
    <property type="entry name" value="CarboxypepD_reg"/>
    <property type="match status" value="1"/>
</dbReference>
<sequence>MFGLIIGLWWAQWAGIGFGPTPDGFRDGSRSGSGPPVRPAPEWRPRLPISDTVRGFVYDSLLAEPLTGALVTAMPGGETTVSDSVGHFVLISAQPVELVQAVHAELDQIGLGEMRVARVQNAAARELVLATPSRRTIWQRLCGQVPPNDAMTGIVFGSVRDGDGRTLLGGVIVDLQWESLQMSADTMPRYETRTTRSDTSGQFLFCGVQEFGQAGIAARADARHSGNVLLYAEVRPVRRVDLVLGAINAPAVLVRGTVQDPHGAPVYDATVEIDGGEQPARTDSAGGFTVIRVPPGSRMMTVRKVGLLPTLRTVDVVETMTPITITMERGISLDGVTVTARRTVSRTLRDLMERRRAGIAGFLDSTRIMQFPRTQSVLRMIPSLTVHTVANGVDFTLHGRLNCGASVYIDGVKVETEDLAALPMEDIATIESYGTDTFAPPQYRSFVEKPCAVILVWTKPRLKRP</sequence>
<keyword evidence="2" id="KW-0645">Protease</keyword>
<organism evidence="2 3">
    <name type="scientific">Gemmatimonas aurantiaca</name>
    <dbReference type="NCBI Taxonomy" id="173480"/>
    <lineage>
        <taxon>Bacteria</taxon>
        <taxon>Pseudomonadati</taxon>
        <taxon>Gemmatimonadota</taxon>
        <taxon>Gemmatimonadia</taxon>
        <taxon>Gemmatimonadales</taxon>
        <taxon>Gemmatimonadaceae</taxon>
        <taxon>Gemmatimonas</taxon>
    </lineage>
</organism>
<reference evidence="2 3" key="1">
    <citation type="journal article" date="2018" name="Nat. Biotechnol.">
        <title>A standardized bacterial taxonomy based on genome phylogeny substantially revises the tree of life.</title>
        <authorList>
            <person name="Parks D.H."/>
            <person name="Chuvochina M."/>
            <person name="Waite D.W."/>
            <person name="Rinke C."/>
            <person name="Skarshewski A."/>
            <person name="Chaumeil P.A."/>
            <person name="Hugenholtz P."/>
        </authorList>
    </citation>
    <scope>NUCLEOTIDE SEQUENCE [LARGE SCALE GENOMIC DNA]</scope>
    <source>
        <strain evidence="2">UBA8844</strain>
    </source>
</reference>
<dbReference type="AlphaFoldDB" id="A0A3D4V7B7"/>
<keyword evidence="2" id="KW-0121">Carboxypeptidase</keyword>
<keyword evidence="2" id="KW-0378">Hydrolase</keyword>
<dbReference type="GO" id="GO:0004180">
    <property type="term" value="F:carboxypeptidase activity"/>
    <property type="evidence" value="ECO:0007669"/>
    <property type="project" value="UniProtKB-KW"/>
</dbReference>
<proteinExistence type="predicted"/>
<comment type="caution">
    <text evidence="2">The sequence shown here is derived from an EMBL/GenBank/DDBJ whole genome shotgun (WGS) entry which is preliminary data.</text>
</comment>
<protein>
    <submittedName>
        <fullName evidence="2">Carboxypeptidase regulatory-like domain-containing protein</fullName>
    </submittedName>
</protein>
<dbReference type="EMBL" id="DPIY01000006">
    <property type="protein sequence ID" value="HCT57026.1"/>
    <property type="molecule type" value="Genomic_DNA"/>
</dbReference>
<evidence type="ECO:0000313" key="2">
    <source>
        <dbReference type="EMBL" id="HCT57026.1"/>
    </source>
</evidence>
<gene>
    <name evidence="2" type="ORF">DGD08_07395</name>
</gene>
<evidence type="ECO:0000313" key="3">
    <source>
        <dbReference type="Proteomes" id="UP000264071"/>
    </source>
</evidence>